<feature type="compositionally biased region" description="Pro residues" evidence="2">
    <location>
        <begin position="1652"/>
        <end position="1666"/>
    </location>
</feature>
<gene>
    <name evidence="4" type="ORF">BOX15_Mlig003763g2</name>
</gene>
<keyword evidence="5" id="KW-1185">Reference proteome</keyword>
<dbReference type="InterPro" id="IPR026791">
    <property type="entry name" value="DOCK"/>
</dbReference>
<comment type="caution">
    <text evidence="4">The sequence shown here is derived from an EMBL/GenBank/DDBJ whole genome shotgun (WGS) entry which is preliminary data.</text>
</comment>
<feature type="region of interest" description="Disordered" evidence="2">
    <location>
        <begin position="1463"/>
        <end position="1538"/>
    </location>
</feature>
<feature type="region of interest" description="Disordered" evidence="2">
    <location>
        <begin position="37"/>
        <end position="59"/>
    </location>
</feature>
<feature type="region of interest" description="Disordered" evidence="2">
    <location>
        <begin position="1343"/>
        <end position="1370"/>
    </location>
</feature>
<protein>
    <recommendedName>
        <fullName evidence="3">C2 DOCK-type domain-containing protein</fullName>
    </recommendedName>
</protein>
<dbReference type="Gene3D" id="1.25.40.410">
    <property type="match status" value="1"/>
</dbReference>
<dbReference type="STRING" id="282301.A0A267EDX0"/>
<evidence type="ECO:0000256" key="1">
    <source>
        <dbReference type="PROSITE-ProRule" id="PRU00983"/>
    </source>
</evidence>
<evidence type="ECO:0000259" key="3">
    <source>
        <dbReference type="PROSITE" id="PS51650"/>
    </source>
</evidence>
<comment type="similarity">
    <text evidence="1">Belongs to the DOCK family.</text>
</comment>
<dbReference type="GO" id="GO:0007264">
    <property type="term" value="P:small GTPase-mediated signal transduction"/>
    <property type="evidence" value="ECO:0007669"/>
    <property type="project" value="InterPro"/>
</dbReference>
<accession>A0A267EDX0</accession>
<feature type="region of interest" description="Disordered" evidence="2">
    <location>
        <begin position="436"/>
        <end position="468"/>
    </location>
</feature>
<dbReference type="EMBL" id="NIVC01002298">
    <property type="protein sequence ID" value="PAA59074.1"/>
    <property type="molecule type" value="Genomic_DNA"/>
</dbReference>
<feature type="compositionally biased region" description="Basic residues" evidence="2">
    <location>
        <begin position="1485"/>
        <end position="1498"/>
    </location>
</feature>
<sequence>MSSGQDDGSGCPGHDEGNCHLDDFFAQAFKSFEAEANATASGAASPQSPPGPAGGPAVDEEPAALLVRLVGLDCPNCPDPLELTLTLCTESATGCSIESEWEPLTLLCDPALDLQQQQQQLDAPVLFREVGGSLAATSSMHIRMDRRGRLPSPRLSLGGALRGGGGGGGVNGGAGSGSFVLRPFGQGFADVGRAATAGEVLSVRIGLIGDTGDSGGSGGNTVGGSVSSRMSRAASVAFDSPQRPSAAGSVLGQLKLHARIVVGAAAIAAAANSALLASRPTSQRGLGRADRDEAYLWLQRGEFGIKDPNVEIKAQVVDSAGSPVPAALANLEAALSGRGGPRPGEQQFRSRVLHHQARPVWNQIVRLDLSRLLLNAEYQVALEAWHRSSMSQRGERRLGFARLPLVAVERGVACLSPAGSRIVVFHDSEDAAVAAVAATSPTSTDSRSNLSSLDDRASSGEAGDAVDGRARRPVSNRITVILDFCTGRRSTSWRLASLLLPLPHQRSPHRPAELRLDTEDQRDLLACFHRLLASLLPRLCAQESSVSDPAFASLVRLLALAAKQPQQEAARIAACVAETQMPVGLHRVLLRQLATEVHRDFRLATGSQAVMRDLYDSVRPILRLVAASASREGQQRSEVVQPEFEFLFRALREHPIRPDNELQCKFASMLVTDCLPLLVAAAEPRWLWQQLRRLLTDLRAGQNGRLPLGLLRFTHLVEIDEFWQWPDTRLQLAEAAADHAIEVLIAQKVKIEEQVRPGNLGMLESTIRPLNELLRRLGLLDAATVEPEVRLLASRRLLRPLLQVCALVAFDRPVANMRLPQKPQEPKYLRWILTSIVSLMELFNRSEGAWHAWLEAADGASADAAAAACASWSPVLGLEVWPSLPAARTDLVDEAAEMLQFLSGIFDQYGGRWGAWNGLLLLESAVTMETMRRLAALLPLESLPGLAGAALSSLFSFIQQPQAVASMGERRRHPRLAALPPDLRQPALETARSIWARLSAPTRADLAPSLVPRLLRCAAAARPNQLELLSEAVGMLADLLQIPDSAHASATQLTLALDKLMEEQRADEGFSARFRRQLAEALDEANGAPGSQLVSAVSEQLNLLRESARRPSGSAGSAAELADDPQALALHRLQRFYQEAGLHQLAWRCCLRLWQLQQRAGRLIEAACCLASVARSLDWSDEAPPGGDGFKLPVELRDCTTQAQLKERLLQTASERFRAGGLPLKAKQLTEELWLHLKDRLLEFKRERAVLLRLSGLCQELQSPNLSDWRCPAPAYYLAALRSGAEAELPAGLRRAAGATDAPRHFVCAFPDGASIEEAAARLERLLHGAIVLPAALAGAEDAFSEDLDESDGEDEEIFEDPDAADTQSCDSPALRIRLYPLTPVPEPPMPGLVGGGSGFGGFSALSAMRHHRYNDVRRFQRFDAPRRRRQRHRLLRLYETEEPLPAPCASCPPACWRPAARARWRSPPPAPRPPSGSCAVPRAKSPKPRQPTRRRPPRTGARLQSCHAALWRKSTPPSLSSEPPSSSMMPTRPLTAETPGRAAPAIEVAFWAKRDSFLSRQPAAWSCCTIADLRASALAAVMKKSWTSLASCSSGCAASGTSEMSLWRALRPPPPAATAWNCWSRAPGRRSCPAISASGRASSDRLGCPNYPTPDSPPPDSPSPDSPVSRLSVS</sequence>
<evidence type="ECO:0000313" key="4">
    <source>
        <dbReference type="EMBL" id="PAA59074.1"/>
    </source>
</evidence>
<feature type="compositionally biased region" description="Low complexity" evidence="2">
    <location>
        <begin position="436"/>
        <end position="452"/>
    </location>
</feature>
<dbReference type="PANTHER" id="PTHR45653">
    <property type="entry name" value="DEDICATOR OF CYTOKINESIS"/>
    <property type="match status" value="1"/>
</dbReference>
<dbReference type="InterPro" id="IPR043161">
    <property type="entry name" value="DOCK_C_lobe_A"/>
</dbReference>
<evidence type="ECO:0000313" key="5">
    <source>
        <dbReference type="Proteomes" id="UP000215902"/>
    </source>
</evidence>
<feature type="compositionally biased region" description="Low complexity" evidence="2">
    <location>
        <begin position="1515"/>
        <end position="1535"/>
    </location>
</feature>
<feature type="region of interest" description="Disordered" evidence="2">
    <location>
        <begin position="1631"/>
        <end position="1675"/>
    </location>
</feature>
<evidence type="ECO:0000256" key="2">
    <source>
        <dbReference type="SAM" id="MobiDB-lite"/>
    </source>
</evidence>
<name>A0A267EDX0_9PLAT</name>
<dbReference type="InterPro" id="IPR027007">
    <property type="entry name" value="C2_DOCK-type_domain"/>
</dbReference>
<proteinExistence type="inferred from homology"/>
<reference evidence="4 5" key="1">
    <citation type="submission" date="2017-06" db="EMBL/GenBank/DDBJ databases">
        <title>A platform for efficient transgenesis in Macrostomum lignano, a flatworm model organism for stem cell research.</title>
        <authorList>
            <person name="Berezikov E."/>
        </authorList>
    </citation>
    <scope>NUCLEOTIDE SEQUENCE [LARGE SCALE GENOMIC DNA]</scope>
    <source>
        <strain evidence="4">DV1</strain>
        <tissue evidence="4">Whole organism</tissue>
    </source>
</reference>
<organism evidence="4 5">
    <name type="scientific">Macrostomum lignano</name>
    <dbReference type="NCBI Taxonomy" id="282301"/>
    <lineage>
        <taxon>Eukaryota</taxon>
        <taxon>Metazoa</taxon>
        <taxon>Spiralia</taxon>
        <taxon>Lophotrochozoa</taxon>
        <taxon>Platyhelminthes</taxon>
        <taxon>Rhabditophora</taxon>
        <taxon>Macrostomorpha</taxon>
        <taxon>Macrostomida</taxon>
        <taxon>Macrostomidae</taxon>
        <taxon>Macrostomum</taxon>
    </lineage>
</organism>
<feature type="compositionally biased region" description="Low complexity" evidence="2">
    <location>
        <begin position="37"/>
        <end position="46"/>
    </location>
</feature>
<dbReference type="GO" id="GO:0031267">
    <property type="term" value="F:small GTPase binding"/>
    <property type="evidence" value="ECO:0007669"/>
    <property type="project" value="TreeGrafter"/>
</dbReference>
<dbReference type="GO" id="GO:0005737">
    <property type="term" value="C:cytoplasm"/>
    <property type="evidence" value="ECO:0007669"/>
    <property type="project" value="TreeGrafter"/>
</dbReference>
<dbReference type="PANTHER" id="PTHR45653:SF10">
    <property type="entry name" value="MYOBLAST CITY, ISOFORM B"/>
    <property type="match status" value="1"/>
</dbReference>
<dbReference type="PROSITE" id="PS51650">
    <property type="entry name" value="C2_DOCK"/>
    <property type="match status" value="1"/>
</dbReference>
<dbReference type="GO" id="GO:0005886">
    <property type="term" value="C:plasma membrane"/>
    <property type="evidence" value="ECO:0007669"/>
    <property type="project" value="TreeGrafter"/>
</dbReference>
<dbReference type="InterPro" id="IPR035892">
    <property type="entry name" value="C2_domain_sf"/>
</dbReference>
<dbReference type="Proteomes" id="UP000215902">
    <property type="component" value="Unassembled WGS sequence"/>
</dbReference>
<dbReference type="GO" id="GO:0005085">
    <property type="term" value="F:guanyl-nucleotide exchange factor activity"/>
    <property type="evidence" value="ECO:0007669"/>
    <property type="project" value="InterPro"/>
</dbReference>
<feature type="domain" description="C2 DOCK-type" evidence="3">
    <location>
        <begin position="291"/>
        <end position="485"/>
    </location>
</feature>
<feature type="compositionally biased region" description="Acidic residues" evidence="2">
    <location>
        <begin position="1343"/>
        <end position="1364"/>
    </location>
</feature>
<dbReference type="Gene3D" id="2.60.40.150">
    <property type="entry name" value="C2 domain"/>
    <property type="match status" value="1"/>
</dbReference>